<dbReference type="Gene3D" id="2.60.40.790">
    <property type="match status" value="1"/>
</dbReference>
<gene>
    <name evidence="4" type="ORF">H8S33_11495</name>
</gene>
<proteinExistence type="inferred from homology"/>
<evidence type="ECO:0000313" key="5">
    <source>
        <dbReference type="Proteomes" id="UP000637359"/>
    </source>
</evidence>
<dbReference type="AlphaFoldDB" id="A0A923RIT0"/>
<dbReference type="SUPFAM" id="SSF49764">
    <property type="entry name" value="HSP20-like chaperones"/>
    <property type="match status" value="1"/>
</dbReference>
<evidence type="ECO:0000256" key="1">
    <source>
        <dbReference type="PROSITE-ProRule" id="PRU00285"/>
    </source>
</evidence>
<dbReference type="CDD" id="cd06464">
    <property type="entry name" value="ACD_sHsps-like"/>
    <property type="match status" value="1"/>
</dbReference>
<dbReference type="RefSeq" id="WP_186870133.1">
    <property type="nucleotide sequence ID" value="NZ_JACOOL010000007.1"/>
</dbReference>
<accession>A0A923RIT0</accession>
<dbReference type="InterPro" id="IPR031107">
    <property type="entry name" value="Small_HSP"/>
</dbReference>
<dbReference type="InterPro" id="IPR008978">
    <property type="entry name" value="HSP20-like_chaperone"/>
</dbReference>
<sequence>MASKRKLPSHFDIDMTPLHDFMRNLDSFFNHSFKQMNEHFHFNPFWLDVKEHNTHFTIEADLKGYNKDQIQIEVAGNRIRIAVQDYHMMDQKDTKKQYRETQQRYSKKERVISLPFDIPKKDIKASFNKDRLNITIPKPKTDHRFIEIEDS</sequence>
<protein>
    <submittedName>
        <fullName evidence="4">Hsp20/alpha crystallin family protein</fullName>
    </submittedName>
</protein>
<dbReference type="Proteomes" id="UP000637359">
    <property type="component" value="Unassembled WGS sequence"/>
</dbReference>
<dbReference type="Pfam" id="PF00011">
    <property type="entry name" value="HSP20"/>
    <property type="match status" value="1"/>
</dbReference>
<dbReference type="EMBL" id="JACOOL010000007">
    <property type="protein sequence ID" value="MBC5637430.1"/>
    <property type="molecule type" value="Genomic_DNA"/>
</dbReference>
<dbReference type="InterPro" id="IPR002068">
    <property type="entry name" value="A-crystallin/Hsp20_dom"/>
</dbReference>
<feature type="domain" description="SHSP" evidence="3">
    <location>
        <begin position="36"/>
        <end position="151"/>
    </location>
</feature>
<evidence type="ECO:0000256" key="2">
    <source>
        <dbReference type="RuleBase" id="RU003616"/>
    </source>
</evidence>
<dbReference type="PANTHER" id="PTHR11527">
    <property type="entry name" value="HEAT-SHOCK PROTEIN 20 FAMILY MEMBER"/>
    <property type="match status" value="1"/>
</dbReference>
<reference evidence="4" key="1">
    <citation type="submission" date="2020-08" db="EMBL/GenBank/DDBJ databases">
        <title>Genome public.</title>
        <authorList>
            <person name="Liu C."/>
            <person name="Sun Q."/>
        </authorList>
    </citation>
    <scope>NUCLEOTIDE SEQUENCE</scope>
    <source>
        <strain evidence="4">BX22</strain>
    </source>
</reference>
<comment type="similarity">
    <text evidence="1 2">Belongs to the small heat shock protein (HSP20) family.</text>
</comment>
<dbReference type="PROSITE" id="PS01031">
    <property type="entry name" value="SHSP"/>
    <property type="match status" value="1"/>
</dbReference>
<evidence type="ECO:0000313" key="4">
    <source>
        <dbReference type="EMBL" id="MBC5637430.1"/>
    </source>
</evidence>
<keyword evidence="5" id="KW-1185">Reference proteome</keyword>
<organism evidence="4 5">
    <name type="scientific">Ornithinibacillus hominis</name>
    <dbReference type="NCBI Taxonomy" id="2763055"/>
    <lineage>
        <taxon>Bacteria</taxon>
        <taxon>Bacillati</taxon>
        <taxon>Bacillota</taxon>
        <taxon>Bacilli</taxon>
        <taxon>Bacillales</taxon>
        <taxon>Bacillaceae</taxon>
        <taxon>Ornithinibacillus</taxon>
    </lineage>
</organism>
<evidence type="ECO:0000259" key="3">
    <source>
        <dbReference type="PROSITE" id="PS01031"/>
    </source>
</evidence>
<comment type="caution">
    <text evidence="4">The sequence shown here is derived from an EMBL/GenBank/DDBJ whole genome shotgun (WGS) entry which is preliminary data.</text>
</comment>
<name>A0A923RIT0_9BACI</name>